<sequence>MEAKVHEELLSFLAKHSLEETVSNIDDIVLSYLVGVVELVSQGDDGLDVVELIEMMNAYLPGFDQIGRSEVIDWMFGLASKLIGCIEVSQESPWNGDKLSLVTNKSEVLLEVSSKTDLSLKDTKFPTYDYVDRKLVWDSSLKNGSVSVLESLVRHSGTQAKYETGCNGDCQSLESISSPRAKNIPPAVLPVLTLPETDHQQSCSKRKGRQLSCSSQDSQDEIPKQTDTVTIKEAQVRVLLDMFPSACTMEARHCLQLSAGNMDRAAQLIMDRQDTGQAIKSQAKAKSLKKNHKVKKTVDYKLDDASIKSCVVEKYSFIDTEEDKKTYRPPPPKGEAKKLVRYRDGQVVSMKGERFTEVKGKEEENMKASYINLKPARKYRFH</sequence>
<evidence type="ECO:0000256" key="3">
    <source>
        <dbReference type="ARBA" id="ARBA00006106"/>
    </source>
</evidence>
<dbReference type="GO" id="GO:0005737">
    <property type="term" value="C:cytoplasm"/>
    <property type="evidence" value="ECO:0007669"/>
    <property type="project" value="UniProtKB-SubCell"/>
</dbReference>
<comment type="similarity">
    <text evidence="3">Belongs to the CUEDC2 family.</text>
</comment>
<keyword evidence="6" id="KW-0539">Nucleus</keyword>
<evidence type="ECO:0000256" key="1">
    <source>
        <dbReference type="ARBA" id="ARBA00004123"/>
    </source>
</evidence>
<evidence type="ECO:0000256" key="7">
    <source>
        <dbReference type="SAM" id="MobiDB-lite"/>
    </source>
</evidence>
<keyword evidence="9" id="KW-1185">Reference proteome</keyword>
<gene>
    <name evidence="8" type="ORF">CUNI_LOCUS4074</name>
</gene>
<dbReference type="CDD" id="cd14367">
    <property type="entry name" value="CUE_CUED2"/>
    <property type="match status" value="1"/>
</dbReference>
<evidence type="ECO:0000313" key="8">
    <source>
        <dbReference type="EMBL" id="CAG5118516.1"/>
    </source>
</evidence>
<proteinExistence type="inferred from homology"/>
<name>A0A8S3YWA2_9EUPU</name>
<dbReference type="InterPro" id="IPR039805">
    <property type="entry name" value="CUE_CUED2"/>
</dbReference>
<evidence type="ECO:0000313" key="9">
    <source>
        <dbReference type="Proteomes" id="UP000678393"/>
    </source>
</evidence>
<dbReference type="AlphaFoldDB" id="A0A8S3YWA2"/>
<dbReference type="PANTHER" id="PTHR12493:SF0">
    <property type="entry name" value="CUE DOMAIN-CONTAINING PROTEIN 2"/>
    <property type="match status" value="1"/>
</dbReference>
<dbReference type="Proteomes" id="UP000678393">
    <property type="component" value="Unassembled WGS sequence"/>
</dbReference>
<keyword evidence="4" id="KW-0963">Cytoplasm</keyword>
<organism evidence="8 9">
    <name type="scientific">Candidula unifasciata</name>
    <dbReference type="NCBI Taxonomy" id="100452"/>
    <lineage>
        <taxon>Eukaryota</taxon>
        <taxon>Metazoa</taxon>
        <taxon>Spiralia</taxon>
        <taxon>Lophotrochozoa</taxon>
        <taxon>Mollusca</taxon>
        <taxon>Gastropoda</taxon>
        <taxon>Heterobranchia</taxon>
        <taxon>Euthyneura</taxon>
        <taxon>Panpulmonata</taxon>
        <taxon>Eupulmonata</taxon>
        <taxon>Stylommatophora</taxon>
        <taxon>Helicina</taxon>
        <taxon>Helicoidea</taxon>
        <taxon>Geomitridae</taxon>
        <taxon>Candidula</taxon>
    </lineage>
</organism>
<dbReference type="EMBL" id="CAJHNH020000563">
    <property type="protein sequence ID" value="CAG5118516.1"/>
    <property type="molecule type" value="Genomic_DNA"/>
</dbReference>
<dbReference type="PANTHER" id="PTHR12493">
    <property type="entry name" value="CUE DOMAIN CONTAINING 2"/>
    <property type="match status" value="1"/>
</dbReference>
<feature type="region of interest" description="Disordered" evidence="7">
    <location>
        <begin position="199"/>
        <end position="224"/>
    </location>
</feature>
<evidence type="ECO:0000256" key="6">
    <source>
        <dbReference type="ARBA" id="ARBA00023242"/>
    </source>
</evidence>
<comment type="caution">
    <text evidence="8">The sequence shown here is derived from an EMBL/GenBank/DDBJ whole genome shotgun (WGS) entry which is preliminary data.</text>
</comment>
<comment type="subcellular location">
    <subcellularLocation>
        <location evidence="2">Cytoplasm</location>
    </subcellularLocation>
    <subcellularLocation>
        <location evidence="1">Nucleus</location>
    </subcellularLocation>
</comment>
<evidence type="ECO:0008006" key="10">
    <source>
        <dbReference type="Google" id="ProtNLM"/>
    </source>
</evidence>
<accession>A0A8S3YWA2</accession>
<dbReference type="GO" id="GO:0005634">
    <property type="term" value="C:nucleus"/>
    <property type="evidence" value="ECO:0007669"/>
    <property type="project" value="UniProtKB-SubCell"/>
</dbReference>
<reference evidence="8" key="1">
    <citation type="submission" date="2021-04" db="EMBL/GenBank/DDBJ databases">
        <authorList>
            <consortium name="Molecular Ecology Group"/>
        </authorList>
    </citation>
    <scope>NUCLEOTIDE SEQUENCE</scope>
</reference>
<keyword evidence="5" id="KW-0833">Ubl conjugation pathway</keyword>
<dbReference type="OrthoDB" id="10060331at2759"/>
<protein>
    <recommendedName>
        <fullName evidence="10">CUE domain-containing protein 2</fullName>
    </recommendedName>
</protein>
<evidence type="ECO:0000256" key="2">
    <source>
        <dbReference type="ARBA" id="ARBA00004496"/>
    </source>
</evidence>
<evidence type="ECO:0000256" key="5">
    <source>
        <dbReference type="ARBA" id="ARBA00022786"/>
    </source>
</evidence>
<evidence type="ECO:0000256" key="4">
    <source>
        <dbReference type="ARBA" id="ARBA00022490"/>
    </source>
</evidence>